<proteinExistence type="predicted"/>
<feature type="transmembrane region" description="Helical" evidence="1">
    <location>
        <begin position="107"/>
        <end position="131"/>
    </location>
</feature>
<dbReference type="EMBL" id="QHLY01000012">
    <property type="protein sequence ID" value="PXA68267.1"/>
    <property type="molecule type" value="Genomic_DNA"/>
</dbReference>
<dbReference type="InterPro" id="IPR010718">
    <property type="entry name" value="DUF1294"/>
</dbReference>
<feature type="transmembrane region" description="Helical" evidence="1">
    <location>
        <begin position="20"/>
        <end position="38"/>
    </location>
</feature>
<sequence length="139" mass="15388">MPVPARQRRPRGRSSAARYLPVLLFVLGYLVVTALWPIQMWVAGLYLVASVVCFVVYAVDKSAAKAQRQRVSESTLLFLGVVGGWPGAIVAQQTLRHKTQKASFLRAFWGTVVINVIVFAVFATPAFALIVDWAEHTLF</sequence>
<dbReference type="OrthoDB" id="72963at2"/>
<dbReference type="AlphaFoldDB" id="A0A317ZVS3"/>
<dbReference type="Proteomes" id="UP000246722">
    <property type="component" value="Unassembled WGS sequence"/>
</dbReference>
<evidence type="ECO:0000313" key="2">
    <source>
        <dbReference type="EMBL" id="PXA68267.1"/>
    </source>
</evidence>
<comment type="caution">
    <text evidence="2">The sequence shown here is derived from an EMBL/GenBank/DDBJ whole genome shotgun (WGS) entry which is preliminary data.</text>
</comment>
<evidence type="ECO:0000313" key="3">
    <source>
        <dbReference type="Proteomes" id="UP000246722"/>
    </source>
</evidence>
<keyword evidence="3" id="KW-1185">Reference proteome</keyword>
<evidence type="ECO:0000256" key="1">
    <source>
        <dbReference type="SAM" id="Phobius"/>
    </source>
</evidence>
<name>A0A317ZVS3_9MICO</name>
<keyword evidence="1" id="KW-0812">Transmembrane</keyword>
<reference evidence="2 3" key="1">
    <citation type="submission" date="2018-05" db="EMBL/GenBank/DDBJ databases">
        <title>Genetic diversity of glacier-inhabiting Cryobacterium bacteria in China and description of Cryobacterium mengkeensis sp. nov. and Arthrobacter glacialis sp. nov.</title>
        <authorList>
            <person name="Liu Q."/>
            <person name="Xin Y.-H."/>
        </authorList>
    </citation>
    <scope>NUCLEOTIDE SEQUENCE [LARGE SCALE GENOMIC DNA]</scope>
    <source>
        <strain evidence="2 3">SK-1</strain>
    </source>
</reference>
<dbReference type="Pfam" id="PF06961">
    <property type="entry name" value="DUF1294"/>
    <property type="match status" value="1"/>
</dbReference>
<feature type="transmembrane region" description="Helical" evidence="1">
    <location>
        <begin position="44"/>
        <end position="64"/>
    </location>
</feature>
<gene>
    <name evidence="2" type="ORF">CTB96_16735</name>
</gene>
<accession>A0A317ZVS3</accession>
<protein>
    <submittedName>
        <fullName evidence="2">DUF1294 domain-containing protein</fullName>
    </submittedName>
</protein>
<feature type="transmembrane region" description="Helical" evidence="1">
    <location>
        <begin position="76"/>
        <end position="95"/>
    </location>
</feature>
<organism evidence="2 3">
    <name type="scientific">Cryobacterium arcticum</name>
    <dbReference type="NCBI Taxonomy" id="670052"/>
    <lineage>
        <taxon>Bacteria</taxon>
        <taxon>Bacillati</taxon>
        <taxon>Actinomycetota</taxon>
        <taxon>Actinomycetes</taxon>
        <taxon>Micrococcales</taxon>
        <taxon>Microbacteriaceae</taxon>
        <taxon>Cryobacterium</taxon>
    </lineage>
</organism>
<keyword evidence="1" id="KW-1133">Transmembrane helix</keyword>
<keyword evidence="1" id="KW-0472">Membrane</keyword>